<proteinExistence type="predicted"/>
<comment type="caution">
    <text evidence="1">The sequence shown here is derived from an EMBL/GenBank/DDBJ whole genome shotgun (WGS) entry which is preliminary data.</text>
</comment>
<dbReference type="EMBL" id="JAWDID010000108">
    <property type="protein sequence ID" value="MDU0343994.1"/>
    <property type="molecule type" value="Genomic_DNA"/>
</dbReference>
<dbReference type="RefSeq" id="WP_316021686.1">
    <property type="nucleotide sequence ID" value="NZ_JAWDID010000108.1"/>
</dbReference>
<reference evidence="1 2" key="1">
    <citation type="submission" date="2023-09" db="EMBL/GenBank/DDBJ databases">
        <title>Whole genome shotgun sequencing (WGS) of Bosea sp. ZW T0_25, isolated from stored onions (Allium cepa).</title>
        <authorList>
            <person name="Stoll D.A."/>
            <person name="Huch M."/>
        </authorList>
    </citation>
    <scope>NUCLEOTIDE SEQUENCE [LARGE SCALE GENOMIC DNA]</scope>
    <source>
        <strain evidence="1 2">ZW T0_25</strain>
    </source>
</reference>
<dbReference type="Proteomes" id="UP001254257">
    <property type="component" value="Unassembled WGS sequence"/>
</dbReference>
<evidence type="ECO:0000313" key="2">
    <source>
        <dbReference type="Proteomes" id="UP001254257"/>
    </source>
</evidence>
<organism evidence="1 2">
    <name type="scientific">Bosea rubneri</name>
    <dbReference type="NCBI Taxonomy" id="3075434"/>
    <lineage>
        <taxon>Bacteria</taxon>
        <taxon>Pseudomonadati</taxon>
        <taxon>Pseudomonadota</taxon>
        <taxon>Alphaproteobacteria</taxon>
        <taxon>Hyphomicrobiales</taxon>
        <taxon>Boseaceae</taxon>
        <taxon>Bosea</taxon>
    </lineage>
</organism>
<protein>
    <submittedName>
        <fullName evidence="1">Uncharacterized protein</fullName>
    </submittedName>
</protein>
<sequence>MSGYDLLFCEMPLPETKLGPETLFCTRAFDGVFSDVYRITADGYLFGPFEEVPPPANRPAQPTHGAAATGYPADGRPLAWNGDIEFWSQQHPRQVFFACFVDGRCVRILLDSDYRSLMERARRWALLSASM</sequence>
<keyword evidence="2" id="KW-1185">Reference proteome</keyword>
<accession>A0ABU3SGS7</accession>
<evidence type="ECO:0000313" key="1">
    <source>
        <dbReference type="EMBL" id="MDU0343994.1"/>
    </source>
</evidence>
<gene>
    <name evidence="1" type="ORF">RKE40_29320</name>
</gene>
<name>A0ABU3SGS7_9HYPH</name>